<dbReference type="AlphaFoldDB" id="A0A7X0IGN3"/>
<sequence length="160" mass="17734">MSSSEFPRLLVHHRSRAGMTQQQLADLSTISTRAIRDIEKGETCHPRKETVRLLAEALRIHGHERDVFERSAQRAADFGVLGDGPFPIPSPAGPMDGADPKVEYRTVPLRCATTSPVDDQWGDTLSQEARYGWRLVTVDHGVAFMERRVTDAYSGGGFTV</sequence>
<dbReference type="GO" id="GO:0003677">
    <property type="term" value="F:DNA binding"/>
    <property type="evidence" value="ECO:0007669"/>
    <property type="project" value="UniProtKB-KW"/>
</dbReference>
<accession>A0A7X0IGN3</accession>
<keyword evidence="2" id="KW-0238">DNA-binding</keyword>
<name>A0A7X0IGN3_9ACTN</name>
<dbReference type="Pfam" id="PF13560">
    <property type="entry name" value="HTH_31"/>
    <property type="match status" value="1"/>
</dbReference>
<reference evidence="2 3" key="1">
    <citation type="submission" date="2020-08" db="EMBL/GenBank/DDBJ databases">
        <title>Sequencing the genomes of 1000 actinobacteria strains.</title>
        <authorList>
            <person name="Klenk H.-P."/>
        </authorList>
    </citation>
    <scope>NUCLEOTIDE SEQUENCE [LARGE SCALE GENOMIC DNA]</scope>
    <source>
        <strain evidence="2 3">DSM 44936</strain>
    </source>
</reference>
<dbReference type="Proteomes" id="UP000555564">
    <property type="component" value="Unassembled WGS sequence"/>
</dbReference>
<dbReference type="Gene3D" id="1.10.260.40">
    <property type="entry name" value="lambda repressor-like DNA-binding domains"/>
    <property type="match status" value="1"/>
</dbReference>
<dbReference type="SUPFAM" id="SSF47413">
    <property type="entry name" value="lambda repressor-like DNA-binding domains"/>
    <property type="match status" value="1"/>
</dbReference>
<dbReference type="InterPro" id="IPR001387">
    <property type="entry name" value="Cro/C1-type_HTH"/>
</dbReference>
<organism evidence="2 3">
    <name type="scientific">Sphaerisporangium rubeum</name>
    <dbReference type="NCBI Taxonomy" id="321317"/>
    <lineage>
        <taxon>Bacteria</taxon>
        <taxon>Bacillati</taxon>
        <taxon>Actinomycetota</taxon>
        <taxon>Actinomycetes</taxon>
        <taxon>Streptosporangiales</taxon>
        <taxon>Streptosporangiaceae</taxon>
        <taxon>Sphaerisporangium</taxon>
    </lineage>
</organism>
<evidence type="ECO:0000313" key="2">
    <source>
        <dbReference type="EMBL" id="MBB6474885.1"/>
    </source>
</evidence>
<dbReference type="InterPro" id="IPR010982">
    <property type="entry name" value="Lambda_DNA-bd_dom_sf"/>
</dbReference>
<comment type="caution">
    <text evidence="2">The sequence shown here is derived from an EMBL/GenBank/DDBJ whole genome shotgun (WGS) entry which is preliminary data.</text>
</comment>
<dbReference type="CDD" id="cd00093">
    <property type="entry name" value="HTH_XRE"/>
    <property type="match status" value="1"/>
</dbReference>
<dbReference type="SMART" id="SM00530">
    <property type="entry name" value="HTH_XRE"/>
    <property type="match status" value="1"/>
</dbReference>
<evidence type="ECO:0000259" key="1">
    <source>
        <dbReference type="PROSITE" id="PS50943"/>
    </source>
</evidence>
<dbReference type="EMBL" id="JACHIU010000001">
    <property type="protein sequence ID" value="MBB6474885.1"/>
    <property type="molecule type" value="Genomic_DNA"/>
</dbReference>
<dbReference type="RefSeq" id="WP_221474918.1">
    <property type="nucleotide sequence ID" value="NZ_BAAALO010000038.1"/>
</dbReference>
<dbReference type="PROSITE" id="PS50943">
    <property type="entry name" value="HTH_CROC1"/>
    <property type="match status" value="1"/>
</dbReference>
<feature type="domain" description="HTH cro/C1-type" evidence="1">
    <location>
        <begin position="10"/>
        <end position="65"/>
    </location>
</feature>
<protein>
    <submittedName>
        <fullName evidence="2">DNA-binding XRE family transcriptional regulator</fullName>
    </submittedName>
</protein>
<keyword evidence="3" id="KW-1185">Reference proteome</keyword>
<proteinExistence type="predicted"/>
<gene>
    <name evidence="2" type="ORF">BJ992_004316</name>
</gene>
<evidence type="ECO:0000313" key="3">
    <source>
        <dbReference type="Proteomes" id="UP000555564"/>
    </source>
</evidence>